<name>A0A9D1WME4_9GAMM</name>
<reference evidence="2" key="1">
    <citation type="journal article" date="2021" name="PeerJ">
        <title>Extensive microbial diversity within the chicken gut microbiome revealed by metagenomics and culture.</title>
        <authorList>
            <person name="Gilroy R."/>
            <person name="Ravi A."/>
            <person name="Getino M."/>
            <person name="Pursley I."/>
            <person name="Horton D.L."/>
            <person name="Alikhan N.F."/>
            <person name="Baker D."/>
            <person name="Gharbi K."/>
            <person name="Hall N."/>
            <person name="Watson M."/>
            <person name="Adriaenssens E.M."/>
            <person name="Foster-Nyarko E."/>
            <person name="Jarju S."/>
            <person name="Secka A."/>
            <person name="Antonio M."/>
            <person name="Oren A."/>
            <person name="Chaudhuri R.R."/>
            <person name="La Ragione R."/>
            <person name="Hildebrand F."/>
            <person name="Pallen M.J."/>
        </authorList>
    </citation>
    <scope>NUCLEOTIDE SEQUENCE</scope>
    <source>
        <strain evidence="2">1193</strain>
    </source>
</reference>
<proteinExistence type="predicted"/>
<feature type="compositionally biased region" description="Basic and acidic residues" evidence="1">
    <location>
        <begin position="69"/>
        <end position="82"/>
    </location>
</feature>
<evidence type="ECO:0000313" key="3">
    <source>
        <dbReference type="Proteomes" id="UP000824248"/>
    </source>
</evidence>
<feature type="region of interest" description="Disordered" evidence="1">
    <location>
        <begin position="1"/>
        <end position="82"/>
    </location>
</feature>
<gene>
    <name evidence="2" type="ORF">H9854_06165</name>
</gene>
<accession>A0A9D1WME4</accession>
<feature type="compositionally biased region" description="Basic residues" evidence="1">
    <location>
        <begin position="42"/>
        <end position="57"/>
    </location>
</feature>
<dbReference type="Proteomes" id="UP000824248">
    <property type="component" value="Unassembled WGS sequence"/>
</dbReference>
<protein>
    <submittedName>
        <fullName evidence="2">Uncharacterized protein</fullName>
    </submittedName>
</protein>
<reference evidence="2" key="2">
    <citation type="submission" date="2021-04" db="EMBL/GenBank/DDBJ databases">
        <authorList>
            <person name="Gilroy R."/>
        </authorList>
    </citation>
    <scope>NUCLEOTIDE SEQUENCE</scope>
    <source>
        <strain evidence="2">1193</strain>
    </source>
</reference>
<comment type="caution">
    <text evidence="2">The sequence shown here is derived from an EMBL/GenBank/DDBJ whole genome shotgun (WGS) entry which is preliminary data.</text>
</comment>
<organism evidence="2 3">
    <name type="scientific">Candidatus Halomonas stercoripullorum</name>
    <dbReference type="NCBI Taxonomy" id="2838617"/>
    <lineage>
        <taxon>Bacteria</taxon>
        <taxon>Pseudomonadati</taxon>
        <taxon>Pseudomonadota</taxon>
        <taxon>Gammaproteobacteria</taxon>
        <taxon>Oceanospirillales</taxon>
        <taxon>Halomonadaceae</taxon>
        <taxon>Halomonas</taxon>
    </lineage>
</organism>
<dbReference type="AlphaFoldDB" id="A0A9D1WME4"/>
<evidence type="ECO:0000313" key="2">
    <source>
        <dbReference type="EMBL" id="HIX61800.1"/>
    </source>
</evidence>
<sequence>MTRRKKTRSLADKVSIRTGKRKDYKKWRHENPDQVTSSQRFTQKKRQQRKLQAARKLARQEQAPTIAIHPERPATPDTEHND</sequence>
<evidence type="ECO:0000256" key="1">
    <source>
        <dbReference type="SAM" id="MobiDB-lite"/>
    </source>
</evidence>
<feature type="compositionally biased region" description="Basic residues" evidence="1">
    <location>
        <begin position="18"/>
        <end position="28"/>
    </location>
</feature>
<dbReference type="EMBL" id="DXFC01000183">
    <property type="protein sequence ID" value="HIX61800.1"/>
    <property type="molecule type" value="Genomic_DNA"/>
</dbReference>